<keyword evidence="4" id="KW-0904">Protein phosphatase</keyword>
<evidence type="ECO:0000256" key="1">
    <source>
        <dbReference type="ARBA" id="ARBA00008601"/>
    </source>
</evidence>
<dbReference type="OrthoDB" id="2017893at2759"/>
<comment type="similarity">
    <text evidence="1">Belongs to the protein-tyrosine phosphatase family. Non-receptor class dual specificity subfamily.</text>
</comment>
<dbReference type="GO" id="GO:0008138">
    <property type="term" value="F:protein tyrosine/serine/threonine phosphatase activity"/>
    <property type="evidence" value="ECO:0007669"/>
    <property type="project" value="TreeGrafter"/>
</dbReference>
<evidence type="ECO:0000256" key="4">
    <source>
        <dbReference type="ARBA" id="ARBA00022912"/>
    </source>
</evidence>
<protein>
    <recommendedName>
        <fullName evidence="2">protein-tyrosine-phosphatase</fullName>
        <ecNumber evidence="2">3.1.3.48</ecNumber>
    </recommendedName>
</protein>
<dbReference type="GO" id="GO:0005634">
    <property type="term" value="C:nucleus"/>
    <property type="evidence" value="ECO:0007669"/>
    <property type="project" value="TreeGrafter"/>
</dbReference>
<organism evidence="5 6">
    <name type="scientific">Acaulospora morrowiae</name>
    <dbReference type="NCBI Taxonomy" id="94023"/>
    <lineage>
        <taxon>Eukaryota</taxon>
        <taxon>Fungi</taxon>
        <taxon>Fungi incertae sedis</taxon>
        <taxon>Mucoromycota</taxon>
        <taxon>Glomeromycotina</taxon>
        <taxon>Glomeromycetes</taxon>
        <taxon>Diversisporales</taxon>
        <taxon>Acaulosporaceae</taxon>
        <taxon>Acaulospora</taxon>
    </lineage>
</organism>
<dbReference type="GO" id="GO:0004725">
    <property type="term" value="F:protein tyrosine phosphatase activity"/>
    <property type="evidence" value="ECO:0007669"/>
    <property type="project" value="UniProtKB-EC"/>
</dbReference>
<dbReference type="AlphaFoldDB" id="A0A9N9AVA7"/>
<comment type="caution">
    <text evidence="5">The sequence shown here is derived from an EMBL/GenBank/DDBJ whole genome shotgun (WGS) entry which is preliminary data.</text>
</comment>
<proteinExistence type="inferred from homology"/>
<evidence type="ECO:0000313" key="5">
    <source>
        <dbReference type="EMBL" id="CAG8541219.1"/>
    </source>
</evidence>
<dbReference type="EMBL" id="CAJVPV010003003">
    <property type="protein sequence ID" value="CAG8541219.1"/>
    <property type="molecule type" value="Genomic_DNA"/>
</dbReference>
<keyword evidence="6" id="KW-1185">Reference proteome</keyword>
<dbReference type="EC" id="3.1.3.48" evidence="2"/>
<name>A0A9N9AVA7_9GLOM</name>
<evidence type="ECO:0000256" key="3">
    <source>
        <dbReference type="ARBA" id="ARBA00022801"/>
    </source>
</evidence>
<dbReference type="PANTHER" id="PTHR45848:SF4">
    <property type="entry name" value="DUAL SPECIFICITY PROTEIN PHOSPHATASE 12"/>
    <property type="match status" value="1"/>
</dbReference>
<keyword evidence="3" id="KW-0378">Hydrolase</keyword>
<sequence length="126" mass="14297">MQNAETIEEEVLSTSITEEGGNTDTVMTPQMISLKCRGQSAFSYKKRDSSNYNTKCSYFIEPMDWIFDDDDQEKNAGESNLEGKIKCPKCKFKLGNYSWAGMQCSCGTWVTPSFAIHKEKIDEVYS</sequence>
<evidence type="ECO:0000256" key="2">
    <source>
        <dbReference type="ARBA" id="ARBA00013064"/>
    </source>
</evidence>
<gene>
    <name evidence="5" type="ORF">AMORRO_LOCUS5135</name>
</gene>
<evidence type="ECO:0000313" key="6">
    <source>
        <dbReference type="Proteomes" id="UP000789342"/>
    </source>
</evidence>
<accession>A0A9N9AVA7</accession>
<dbReference type="PANTHER" id="PTHR45848">
    <property type="entry name" value="DUAL SPECIFICITY PROTEIN PHOSPHATASE 12 FAMILY MEMBER"/>
    <property type="match status" value="1"/>
</dbReference>
<dbReference type="Proteomes" id="UP000789342">
    <property type="component" value="Unassembled WGS sequence"/>
</dbReference>
<reference evidence="5" key="1">
    <citation type="submission" date="2021-06" db="EMBL/GenBank/DDBJ databases">
        <authorList>
            <person name="Kallberg Y."/>
            <person name="Tangrot J."/>
            <person name="Rosling A."/>
        </authorList>
    </citation>
    <scope>NUCLEOTIDE SEQUENCE</scope>
    <source>
        <strain evidence="5">CL551</strain>
    </source>
</reference>